<dbReference type="Proteomes" id="UP001595645">
    <property type="component" value="Unassembled WGS sequence"/>
</dbReference>
<comment type="caution">
    <text evidence="1">The sequence shown here is derived from an EMBL/GenBank/DDBJ whole genome shotgun (WGS) entry which is preliminary data.</text>
</comment>
<name>A0ABV7PCC6_9PSEU</name>
<evidence type="ECO:0000313" key="2">
    <source>
        <dbReference type="Proteomes" id="UP001595645"/>
    </source>
</evidence>
<accession>A0ABV7PCC6</accession>
<protein>
    <submittedName>
        <fullName evidence="1">Uncharacterized protein</fullName>
    </submittedName>
</protein>
<proteinExistence type="predicted"/>
<reference evidence="2" key="1">
    <citation type="journal article" date="2019" name="Int. J. Syst. Evol. Microbiol.">
        <title>The Global Catalogue of Microorganisms (GCM) 10K type strain sequencing project: providing services to taxonomists for standard genome sequencing and annotation.</title>
        <authorList>
            <consortium name="The Broad Institute Genomics Platform"/>
            <consortium name="The Broad Institute Genome Sequencing Center for Infectious Disease"/>
            <person name="Wu L."/>
            <person name="Ma J."/>
        </authorList>
    </citation>
    <scope>NUCLEOTIDE SEQUENCE [LARGE SCALE GENOMIC DNA]</scope>
    <source>
        <strain evidence="2">CGMCC 4.7676</strain>
    </source>
</reference>
<dbReference type="RefSeq" id="WP_378246469.1">
    <property type="nucleotide sequence ID" value="NZ_JBHRWK010000102.1"/>
</dbReference>
<organism evidence="1 2">
    <name type="scientific">Amycolatopsis speibonae</name>
    <dbReference type="NCBI Taxonomy" id="1450224"/>
    <lineage>
        <taxon>Bacteria</taxon>
        <taxon>Bacillati</taxon>
        <taxon>Actinomycetota</taxon>
        <taxon>Actinomycetes</taxon>
        <taxon>Pseudonocardiales</taxon>
        <taxon>Pseudonocardiaceae</taxon>
        <taxon>Amycolatopsis</taxon>
    </lineage>
</organism>
<dbReference type="EMBL" id="JBHRWK010000102">
    <property type="protein sequence ID" value="MFC3455748.1"/>
    <property type="molecule type" value="Genomic_DNA"/>
</dbReference>
<evidence type="ECO:0000313" key="1">
    <source>
        <dbReference type="EMBL" id="MFC3455748.1"/>
    </source>
</evidence>
<keyword evidence="2" id="KW-1185">Reference proteome</keyword>
<sequence length="80" mass="8909">MGTLPDVCVPDTSAADWQAVFDLVKSRGWKWEFRQGAATSPSPLAAEAFVRPVDAELGELKVPFRGSTRRSIERCCWPTR</sequence>
<gene>
    <name evidence="1" type="ORF">ACFOSH_40495</name>
</gene>